<proteinExistence type="predicted"/>
<dbReference type="SUPFAM" id="SSF47203">
    <property type="entry name" value="Acyl-CoA dehydrogenase C-terminal domain-like"/>
    <property type="match status" value="1"/>
</dbReference>
<name>A0ABP9PXE9_9PSEU</name>
<reference evidence="4" key="1">
    <citation type="journal article" date="2019" name="Int. J. Syst. Evol. Microbiol.">
        <title>The Global Catalogue of Microorganisms (GCM) 10K type strain sequencing project: providing services to taxonomists for standard genome sequencing and annotation.</title>
        <authorList>
            <consortium name="The Broad Institute Genomics Platform"/>
            <consortium name="The Broad Institute Genome Sequencing Center for Infectious Disease"/>
            <person name="Wu L."/>
            <person name="Ma J."/>
        </authorList>
    </citation>
    <scope>NUCLEOTIDE SEQUENCE [LARGE SCALE GENOMIC DNA]</scope>
    <source>
        <strain evidence="4">JCM 18303</strain>
    </source>
</reference>
<dbReference type="RefSeq" id="WP_185061773.1">
    <property type="nucleotide sequence ID" value="NZ_BAABJP010000008.1"/>
</dbReference>
<organism evidence="3 4">
    <name type="scientific">Pseudonocardia eucalypti</name>
    <dbReference type="NCBI Taxonomy" id="648755"/>
    <lineage>
        <taxon>Bacteria</taxon>
        <taxon>Bacillati</taxon>
        <taxon>Actinomycetota</taxon>
        <taxon>Actinomycetes</taxon>
        <taxon>Pseudonocardiales</taxon>
        <taxon>Pseudonocardiaceae</taxon>
        <taxon>Pseudonocardia</taxon>
    </lineage>
</organism>
<dbReference type="InterPro" id="IPR036250">
    <property type="entry name" value="AcylCo_DH-like_C"/>
</dbReference>
<protein>
    <submittedName>
        <fullName evidence="3">Acyl-CoA dehydrogenase family protein</fullName>
    </submittedName>
</protein>
<sequence>MTTLAPGASTSRSYPATADEVLARVNELVPVLRDRAQATEKLRRMHPDTLEDLTSAGVCKLTMPKDAGGYEAEPRVLTEVLAQIARGCPSTSWIAAIIASANFWTGLLPDEAAEEILATPDLRMTSVFAPTTKAVAVDGGVLLSGQAQWNTGGVHSHWISLNAMQETEHGPFPIAVIIRADETTMHDTWHASGMAGTATNAFTVENVFVPQRRILSVLSLAEGTNFPQRKYSDHPYFNRPAVQFLSLVTAPPMLGMARGAMDVFMEKLPSKSITYTNYTKAAEAPLTHHQVAGAQFHLETAEMYMRAMEDLLNSTHGKEVSLESRIKTRAWCGQVAKHSRACVNQLFEASGASQIQHSAHIQRYFRDVNSLGLHALIQPTTSDELYGRMLCGLEPNTFFV</sequence>
<dbReference type="PIRSF" id="PIRSF016578">
    <property type="entry name" value="HsaA"/>
    <property type="match status" value="1"/>
</dbReference>
<evidence type="ECO:0000313" key="4">
    <source>
        <dbReference type="Proteomes" id="UP001428817"/>
    </source>
</evidence>
<feature type="domain" description="Acyl-CoA dehydrogenase C-terminal" evidence="2">
    <location>
        <begin position="247"/>
        <end position="378"/>
    </location>
</feature>
<dbReference type="PANTHER" id="PTHR43884">
    <property type="entry name" value="ACYL-COA DEHYDROGENASE"/>
    <property type="match status" value="1"/>
</dbReference>
<dbReference type="Proteomes" id="UP001428817">
    <property type="component" value="Unassembled WGS sequence"/>
</dbReference>
<evidence type="ECO:0000313" key="3">
    <source>
        <dbReference type="EMBL" id="GAA5153556.1"/>
    </source>
</evidence>
<dbReference type="InterPro" id="IPR046373">
    <property type="entry name" value="Acyl-CoA_Oxase/DH_mid-dom_sf"/>
</dbReference>
<keyword evidence="1" id="KW-0560">Oxidoreductase</keyword>
<evidence type="ECO:0000259" key="2">
    <source>
        <dbReference type="Pfam" id="PF08028"/>
    </source>
</evidence>
<dbReference type="Gene3D" id="1.10.540.10">
    <property type="entry name" value="Acyl-CoA dehydrogenase/oxidase, N-terminal domain"/>
    <property type="match status" value="1"/>
</dbReference>
<dbReference type="InterPro" id="IPR009100">
    <property type="entry name" value="AcylCoA_DH/oxidase_NM_dom_sf"/>
</dbReference>
<dbReference type="InterPro" id="IPR013107">
    <property type="entry name" value="Acyl-CoA_DH_C"/>
</dbReference>
<dbReference type="Gene3D" id="1.20.140.10">
    <property type="entry name" value="Butyryl-CoA Dehydrogenase, subunit A, domain 3"/>
    <property type="match status" value="1"/>
</dbReference>
<gene>
    <name evidence="3" type="ORF">GCM10023321_23970</name>
</gene>
<keyword evidence="4" id="KW-1185">Reference proteome</keyword>
<accession>A0ABP9PXE9</accession>
<dbReference type="EMBL" id="BAABJP010000008">
    <property type="protein sequence ID" value="GAA5153556.1"/>
    <property type="molecule type" value="Genomic_DNA"/>
</dbReference>
<evidence type="ECO:0000256" key="1">
    <source>
        <dbReference type="ARBA" id="ARBA00023002"/>
    </source>
</evidence>
<dbReference type="Pfam" id="PF08028">
    <property type="entry name" value="Acyl-CoA_dh_2"/>
    <property type="match status" value="1"/>
</dbReference>
<dbReference type="PANTHER" id="PTHR43884:SF12">
    <property type="entry name" value="ISOVALERYL-COA DEHYDROGENASE, MITOCHONDRIAL-RELATED"/>
    <property type="match status" value="1"/>
</dbReference>
<comment type="caution">
    <text evidence="3">The sequence shown here is derived from an EMBL/GenBank/DDBJ whole genome shotgun (WGS) entry which is preliminary data.</text>
</comment>
<dbReference type="SUPFAM" id="SSF56645">
    <property type="entry name" value="Acyl-CoA dehydrogenase NM domain-like"/>
    <property type="match status" value="1"/>
</dbReference>
<dbReference type="Gene3D" id="2.40.110.10">
    <property type="entry name" value="Butyryl-CoA Dehydrogenase, subunit A, domain 2"/>
    <property type="match status" value="1"/>
</dbReference>
<dbReference type="InterPro" id="IPR037069">
    <property type="entry name" value="AcylCoA_DH/ox_N_sf"/>
</dbReference>